<sequence>MSGRSSNSAVGPSKRISPFSIKYARSAIVRATFTDCSTTMIVVPASRMRSTICSSCPTTTGANPSDSSSIIRRRGRSMNAIPRVSICCCPPERFPAGSSRRSLNMGKSSRTSSVATFTRFLSLRWSQPARCRFSLTVSVGNTPWPPGTCVIPSPATSCGGA</sequence>
<evidence type="ECO:0000313" key="1">
    <source>
        <dbReference type="EMBL" id="CAB4960485.1"/>
    </source>
</evidence>
<gene>
    <name evidence="1" type="ORF">UFOPK3789_01252</name>
</gene>
<protein>
    <submittedName>
        <fullName evidence="1">Unannotated protein</fullName>
    </submittedName>
</protein>
<name>A0A6J7KXX8_9ZZZZ</name>
<organism evidence="1">
    <name type="scientific">freshwater metagenome</name>
    <dbReference type="NCBI Taxonomy" id="449393"/>
    <lineage>
        <taxon>unclassified sequences</taxon>
        <taxon>metagenomes</taxon>
        <taxon>ecological metagenomes</taxon>
    </lineage>
</organism>
<accession>A0A6J7KXX8</accession>
<dbReference type="EMBL" id="CAFBNL010000097">
    <property type="protein sequence ID" value="CAB4960485.1"/>
    <property type="molecule type" value="Genomic_DNA"/>
</dbReference>
<reference evidence="1" key="1">
    <citation type="submission" date="2020-05" db="EMBL/GenBank/DDBJ databases">
        <authorList>
            <person name="Chiriac C."/>
            <person name="Salcher M."/>
            <person name="Ghai R."/>
            <person name="Kavagutti S V."/>
        </authorList>
    </citation>
    <scope>NUCLEOTIDE SEQUENCE</scope>
</reference>
<proteinExistence type="predicted"/>
<dbReference type="AlphaFoldDB" id="A0A6J7KXX8"/>